<dbReference type="GO" id="GO:0005794">
    <property type="term" value="C:Golgi apparatus"/>
    <property type="evidence" value="ECO:0007669"/>
    <property type="project" value="TreeGrafter"/>
</dbReference>
<feature type="region of interest" description="Disordered" evidence="5">
    <location>
        <begin position="35"/>
        <end position="58"/>
    </location>
</feature>
<evidence type="ECO:0000313" key="7">
    <source>
        <dbReference type="EMBL" id="CAH1105104.1"/>
    </source>
</evidence>
<evidence type="ECO:0000313" key="8">
    <source>
        <dbReference type="Proteomes" id="UP001153636"/>
    </source>
</evidence>
<gene>
    <name evidence="7" type="ORF">PSYICH_LOCUS6083</name>
</gene>
<dbReference type="Proteomes" id="UP001153636">
    <property type="component" value="Chromosome 18"/>
</dbReference>
<feature type="transmembrane region" description="Helical" evidence="6">
    <location>
        <begin position="346"/>
        <end position="368"/>
    </location>
</feature>
<reference evidence="7" key="1">
    <citation type="submission" date="2022-01" db="EMBL/GenBank/DDBJ databases">
        <authorList>
            <person name="King R."/>
        </authorList>
    </citation>
    <scope>NUCLEOTIDE SEQUENCE</scope>
</reference>
<accession>A0A9P0CMY7</accession>
<dbReference type="OrthoDB" id="6624577at2759"/>
<protein>
    <submittedName>
        <fullName evidence="7">Uncharacterized protein</fullName>
    </submittedName>
</protein>
<dbReference type="GO" id="GO:0005783">
    <property type="term" value="C:endoplasmic reticulum"/>
    <property type="evidence" value="ECO:0007669"/>
    <property type="project" value="TreeGrafter"/>
</dbReference>
<evidence type="ECO:0000256" key="1">
    <source>
        <dbReference type="ARBA" id="ARBA00004141"/>
    </source>
</evidence>
<evidence type="ECO:0000256" key="3">
    <source>
        <dbReference type="ARBA" id="ARBA00022989"/>
    </source>
</evidence>
<feature type="transmembrane region" description="Helical" evidence="6">
    <location>
        <begin position="256"/>
        <end position="278"/>
    </location>
</feature>
<evidence type="ECO:0000256" key="2">
    <source>
        <dbReference type="ARBA" id="ARBA00022692"/>
    </source>
</evidence>
<feature type="compositionally biased region" description="Polar residues" evidence="5">
    <location>
        <begin position="44"/>
        <end position="58"/>
    </location>
</feature>
<keyword evidence="3 6" id="KW-1133">Transmembrane helix</keyword>
<dbReference type="Pfam" id="PF01027">
    <property type="entry name" value="Bax1-I"/>
    <property type="match status" value="1"/>
</dbReference>
<feature type="transmembrane region" description="Helical" evidence="6">
    <location>
        <begin position="290"/>
        <end position="308"/>
    </location>
</feature>
<dbReference type="PANTHER" id="PTHR23291">
    <property type="entry name" value="BAX INHIBITOR-RELATED"/>
    <property type="match status" value="1"/>
</dbReference>
<dbReference type="GO" id="GO:0016020">
    <property type="term" value="C:membrane"/>
    <property type="evidence" value="ECO:0007669"/>
    <property type="project" value="UniProtKB-SubCell"/>
</dbReference>
<feature type="transmembrane region" description="Helical" evidence="6">
    <location>
        <begin position="314"/>
        <end position="334"/>
    </location>
</feature>
<keyword evidence="4 6" id="KW-0472">Membrane</keyword>
<evidence type="ECO:0000256" key="4">
    <source>
        <dbReference type="ARBA" id="ARBA00023136"/>
    </source>
</evidence>
<dbReference type="InterPro" id="IPR006214">
    <property type="entry name" value="Bax_inhibitor_1-related"/>
</dbReference>
<dbReference type="EMBL" id="OV651830">
    <property type="protein sequence ID" value="CAH1105104.1"/>
    <property type="molecule type" value="Genomic_DNA"/>
</dbReference>
<evidence type="ECO:0000256" key="5">
    <source>
        <dbReference type="SAM" id="MobiDB-lite"/>
    </source>
</evidence>
<keyword evidence="8" id="KW-1185">Reference proteome</keyword>
<dbReference type="GO" id="GO:2001234">
    <property type="term" value="P:negative regulation of apoptotic signaling pathway"/>
    <property type="evidence" value="ECO:0007669"/>
    <property type="project" value="TreeGrafter"/>
</dbReference>
<dbReference type="PANTHER" id="PTHR23291:SF127">
    <property type="entry name" value="PROTEIN LIFEGUARD 1-LIKE"/>
    <property type="match status" value="1"/>
</dbReference>
<feature type="transmembrane region" description="Helical" evidence="6">
    <location>
        <begin position="374"/>
        <end position="392"/>
    </location>
</feature>
<keyword evidence="2 6" id="KW-0812">Transmembrane</keyword>
<feature type="transmembrane region" description="Helical" evidence="6">
    <location>
        <begin position="227"/>
        <end position="250"/>
    </location>
</feature>
<proteinExistence type="predicted"/>
<comment type="subcellular location">
    <subcellularLocation>
        <location evidence="1">Membrane</location>
        <topology evidence="1">Multi-pass membrane protein</topology>
    </subcellularLocation>
</comment>
<dbReference type="AlphaFoldDB" id="A0A9P0CMY7"/>
<name>A0A9P0CMY7_9CUCU</name>
<organism evidence="7 8">
    <name type="scientific">Psylliodes chrysocephalus</name>
    <dbReference type="NCBI Taxonomy" id="3402493"/>
    <lineage>
        <taxon>Eukaryota</taxon>
        <taxon>Metazoa</taxon>
        <taxon>Ecdysozoa</taxon>
        <taxon>Arthropoda</taxon>
        <taxon>Hexapoda</taxon>
        <taxon>Insecta</taxon>
        <taxon>Pterygota</taxon>
        <taxon>Neoptera</taxon>
        <taxon>Endopterygota</taxon>
        <taxon>Coleoptera</taxon>
        <taxon>Polyphaga</taxon>
        <taxon>Cucujiformia</taxon>
        <taxon>Chrysomeloidea</taxon>
        <taxon>Chrysomelidae</taxon>
        <taxon>Galerucinae</taxon>
        <taxon>Alticini</taxon>
        <taxon>Psylliodes</taxon>
    </lineage>
</organism>
<evidence type="ECO:0000256" key="6">
    <source>
        <dbReference type="SAM" id="Phobius"/>
    </source>
</evidence>
<sequence>MSTTDIFFDVCESLDDVFQDVESIVIEEKIIQTENYQIDEEPHTSGQGSPTLQGSTNDNDYELCKKSLSWLECLKPPRLKKITRETIDEDEPEPRPLIDIMREDAILLSLEELSQQLLREQEEVLEKFANCYSNEPLTATHEIGIGTETEPEVIISSTRRLQCFAGDPPPPYSNMEIPPTYCETEPIPTQIFNLSAQYDESDEFLRLNSYLLPFNNRRIRNHFFSKVYLILSLQLLAIYTFVMLCVQVTAMEQFLLHFQGILVLLVVCLVVLEIILYCYVELRSKFPANLMLFIFFSFALAYSTAYIACRYGKYVILHSTGSTALICFILTLLAKFNLIDIGAPNCLPIVLGIIVGGFGIIAVLLRIYKNAYMFRLINIFLIVFIYMLYILYDTQQIIKGGRIRMTPNEYTFGVITLYTDIMLVSTCCSENY</sequence>